<evidence type="ECO:0000313" key="3">
    <source>
        <dbReference type="EMBL" id="CAB4763293.1"/>
    </source>
</evidence>
<feature type="transmembrane region" description="Helical" evidence="1">
    <location>
        <begin position="144"/>
        <end position="161"/>
    </location>
</feature>
<reference evidence="5" key="1">
    <citation type="submission" date="2020-05" db="EMBL/GenBank/DDBJ databases">
        <authorList>
            <person name="Chiriac C."/>
            <person name="Salcher M."/>
            <person name="Ghai R."/>
            <person name="Kavagutti S V."/>
        </authorList>
    </citation>
    <scope>NUCLEOTIDE SEQUENCE</scope>
</reference>
<organism evidence="5">
    <name type="scientific">freshwater metagenome</name>
    <dbReference type="NCBI Taxonomy" id="449393"/>
    <lineage>
        <taxon>unclassified sequences</taxon>
        <taxon>metagenomes</taxon>
        <taxon>ecological metagenomes</taxon>
    </lineage>
</organism>
<evidence type="ECO:0000313" key="5">
    <source>
        <dbReference type="EMBL" id="CAB4862911.1"/>
    </source>
</evidence>
<dbReference type="EMBL" id="CAEZYH010000013">
    <property type="protein sequence ID" value="CAB4713437.1"/>
    <property type="molecule type" value="Genomic_DNA"/>
</dbReference>
<feature type="transmembrane region" description="Helical" evidence="1">
    <location>
        <begin position="317"/>
        <end position="335"/>
    </location>
</feature>
<dbReference type="EMBL" id="CAEZZP010000008">
    <property type="protein sequence ID" value="CAB4763293.1"/>
    <property type="molecule type" value="Genomic_DNA"/>
</dbReference>
<feature type="transmembrane region" description="Helical" evidence="1">
    <location>
        <begin position="341"/>
        <end position="366"/>
    </location>
</feature>
<dbReference type="EMBL" id="CAFAAL010000215">
    <property type="protein sequence ID" value="CAB4818730.1"/>
    <property type="molecule type" value="Genomic_DNA"/>
</dbReference>
<keyword evidence="1" id="KW-0472">Membrane</keyword>
<feature type="transmembrane region" description="Helical" evidence="1">
    <location>
        <begin position="114"/>
        <end position="132"/>
    </location>
</feature>
<dbReference type="EMBL" id="CAFBMF010000033">
    <property type="protein sequence ID" value="CAB4896657.1"/>
    <property type="molecule type" value="Genomic_DNA"/>
</dbReference>
<evidence type="ECO:0000313" key="6">
    <source>
        <dbReference type="EMBL" id="CAB4896657.1"/>
    </source>
</evidence>
<sequence>MNRFKRVPRWLVISAFGIIPIVVALVNALRGGAILVGDRAVFALLVKDAATGSFPSVGQYSWHGWNHLGALIFYIFAPFHWLSGGAAWGLFAGVALYSSALLVAIAWLGHRLRGTWGSALGVTALLACWVSVGRIASVDAWTPYLALPLFILFVFAALGVTERDRASMWLMWVSASVVVQIHVGYLPIVGLVGLVACFVFWWTGGNQRSITRPIATAVLLFTPYLFHLREAVRNLGDLAHYFVTTNEPSIGLSRALHVMSFEMSPEASWLAGPSEVGLIGEAPSSSLTWLIGVALALIATTVWVWRSAEESPRRQYLYSAPLIWTMLVAGTFAVAQVRGYLFPYVVLWRSIIVIFVFAWIAGVVLANTTKFRQPMITVVAIGLFVLNIVGAILPVVDNKTSTSDADNVHLAIKQAVEFHRTAPTDGPIMLKLGDGGLVGLYPALVYDLEERGIPNGIEPGTEWVFGDRALTDEASTLWFVCDTGTAFSLLAAQPEAQVVSVVTPFNEPDEAKVRQLQVQLATQLQTIGHEEFLSSLESPLVSLALTGLDIDHDAAAELASYNARTPEPGFRFGIVAFPADSVPDLWWSLNAFS</sequence>
<proteinExistence type="predicted"/>
<evidence type="ECO:0000313" key="4">
    <source>
        <dbReference type="EMBL" id="CAB4818730.1"/>
    </source>
</evidence>
<feature type="transmembrane region" description="Helical" evidence="1">
    <location>
        <begin position="378"/>
        <end position="396"/>
    </location>
</feature>
<feature type="transmembrane region" description="Helical" evidence="1">
    <location>
        <begin position="7"/>
        <end position="29"/>
    </location>
</feature>
<feature type="transmembrane region" description="Helical" evidence="1">
    <location>
        <begin position="181"/>
        <end position="202"/>
    </location>
</feature>
<dbReference type="EMBL" id="CAFBLJ010000020">
    <property type="protein sequence ID" value="CAB4862911.1"/>
    <property type="molecule type" value="Genomic_DNA"/>
</dbReference>
<feature type="transmembrane region" description="Helical" evidence="1">
    <location>
        <begin position="287"/>
        <end position="305"/>
    </location>
</feature>
<keyword evidence="1" id="KW-1133">Transmembrane helix</keyword>
<feature type="transmembrane region" description="Helical" evidence="1">
    <location>
        <begin position="89"/>
        <end position="108"/>
    </location>
</feature>
<evidence type="ECO:0000313" key="2">
    <source>
        <dbReference type="EMBL" id="CAB4713437.1"/>
    </source>
</evidence>
<name>A0A6J7CY36_9ZZZZ</name>
<keyword evidence="1" id="KW-0812">Transmembrane</keyword>
<gene>
    <name evidence="2" type="ORF">UFOPK2658_00549</name>
    <name evidence="3" type="ORF">UFOPK2880_00249</name>
    <name evidence="4" type="ORF">UFOPK3004_01714</name>
    <name evidence="5" type="ORF">UFOPK3304_00559</name>
    <name evidence="6" type="ORF">UFOPK3494_00710</name>
</gene>
<dbReference type="AlphaFoldDB" id="A0A6J7CY36"/>
<evidence type="ECO:0000256" key="1">
    <source>
        <dbReference type="SAM" id="Phobius"/>
    </source>
</evidence>
<accession>A0A6J7CY36</accession>
<protein>
    <submittedName>
        <fullName evidence="5">Unannotated protein</fullName>
    </submittedName>
</protein>